<dbReference type="Gene3D" id="3.40.50.200">
    <property type="entry name" value="Peptidase S8/S53 domain"/>
    <property type="match status" value="1"/>
</dbReference>
<dbReference type="Pfam" id="PF05922">
    <property type="entry name" value="Inhibitor_I9"/>
    <property type="match status" value="1"/>
</dbReference>
<evidence type="ECO:0000256" key="3">
    <source>
        <dbReference type="ARBA" id="ARBA00022729"/>
    </source>
</evidence>
<keyword evidence="4 6" id="KW-0378">Hydrolase</keyword>
<feature type="domain" description="Inhibitor I9" evidence="10">
    <location>
        <begin position="33"/>
        <end position="108"/>
    </location>
</feature>
<keyword evidence="3 8" id="KW-0732">Signal</keyword>
<dbReference type="InterPro" id="IPR023827">
    <property type="entry name" value="Peptidase_S8_Asp-AS"/>
</dbReference>
<comment type="similarity">
    <text evidence="1 6 7">Belongs to the peptidase S8 family.</text>
</comment>
<evidence type="ECO:0000256" key="1">
    <source>
        <dbReference type="ARBA" id="ARBA00011073"/>
    </source>
</evidence>
<reference evidence="11" key="1">
    <citation type="submission" date="2023-06" db="EMBL/GenBank/DDBJ databases">
        <title>Genome-scale phylogeny and comparative genomics of the fungal order Sordariales.</title>
        <authorList>
            <consortium name="Lawrence Berkeley National Laboratory"/>
            <person name="Hensen N."/>
            <person name="Bonometti L."/>
            <person name="Westerberg I."/>
            <person name="Brannstrom I.O."/>
            <person name="Guillou S."/>
            <person name="Cros-Aarteil S."/>
            <person name="Calhoun S."/>
            <person name="Haridas S."/>
            <person name="Kuo A."/>
            <person name="Mondo S."/>
            <person name="Pangilinan J."/>
            <person name="Riley R."/>
            <person name="LaButti K."/>
            <person name="Andreopoulos B."/>
            <person name="Lipzen A."/>
            <person name="Chen C."/>
            <person name="Yanf M."/>
            <person name="Daum C."/>
            <person name="Ng V."/>
            <person name="Clum A."/>
            <person name="Steindorff A."/>
            <person name="Ohm R."/>
            <person name="Martin F."/>
            <person name="Silar P."/>
            <person name="Natvig D."/>
            <person name="Lalanne C."/>
            <person name="Gautier V."/>
            <person name="Ament-velasquez S.L."/>
            <person name="Kruys A."/>
            <person name="Hutchinson M.I."/>
            <person name="Powell A.J."/>
            <person name="Barry K."/>
            <person name="Miller A.N."/>
            <person name="Grigoriev I.V."/>
            <person name="Debuchy R."/>
            <person name="Gladieux P."/>
            <person name="Thoren M.H."/>
            <person name="Johannesson H."/>
        </authorList>
    </citation>
    <scope>NUCLEOTIDE SEQUENCE</scope>
    <source>
        <strain evidence="11">SMH3391-2</strain>
    </source>
</reference>
<sequence>MVSFRHVVFLAGAILPSLASLVNKRTAQLVPDKYIVTLKSGISIDAHMSWVADVHSRGLSRRDTTGIDQVYSIHEFNAYAGSFDTATINEIQNNDDVAAIEPDQVWHINSPTTPRRIPRSNTFNPTPSAMTIQHNAPWGLGSISHKKPNFTDYIYDATTAGQGTFAYVIDTGLQTTHVEFEGRAQLGYNAYPGSEFVDNYGHGTHTAGTIGSRAYGVAKKATLISVKVFDTGSSSTSIVLSGFNWAAANITATNRTSHSVISMSLGGPPSPAFNLAVQNAYAQGILSVVAAGNDGVDANDTSPASAPDALTVGAIDVANTRPEWSNYGKVVDIFAPGVEVLSCWTGPTDDDAVLSDGTSMATPHVAGVVLYFMGMGVSGKEDVVRMVKGLGTKGVVRGLGGTGSVNLIAYNGNGA</sequence>
<dbReference type="GO" id="GO:0004252">
    <property type="term" value="F:serine-type endopeptidase activity"/>
    <property type="evidence" value="ECO:0007669"/>
    <property type="project" value="UniProtKB-UniRule"/>
</dbReference>
<proteinExistence type="inferred from homology"/>
<accession>A0AA39U378</accession>
<keyword evidence="12" id="KW-1185">Reference proteome</keyword>
<dbReference type="PANTHER" id="PTHR43806">
    <property type="entry name" value="PEPTIDASE S8"/>
    <property type="match status" value="1"/>
</dbReference>
<dbReference type="Gene3D" id="3.30.70.80">
    <property type="entry name" value="Peptidase S8 propeptide/proteinase inhibitor I9"/>
    <property type="match status" value="1"/>
</dbReference>
<dbReference type="GO" id="GO:0006508">
    <property type="term" value="P:proteolysis"/>
    <property type="evidence" value="ECO:0007669"/>
    <property type="project" value="UniProtKB-KW"/>
</dbReference>
<dbReference type="InterPro" id="IPR015500">
    <property type="entry name" value="Peptidase_S8_subtilisin-rel"/>
</dbReference>
<dbReference type="SUPFAM" id="SSF54897">
    <property type="entry name" value="Protease propeptides/inhibitors"/>
    <property type="match status" value="1"/>
</dbReference>
<dbReference type="PROSITE" id="PS51892">
    <property type="entry name" value="SUBTILASE"/>
    <property type="match status" value="1"/>
</dbReference>
<feature type="chain" id="PRO_5041305917" evidence="8">
    <location>
        <begin position="20"/>
        <end position="415"/>
    </location>
</feature>
<organism evidence="11 12">
    <name type="scientific">Bombardia bombarda</name>
    <dbReference type="NCBI Taxonomy" id="252184"/>
    <lineage>
        <taxon>Eukaryota</taxon>
        <taxon>Fungi</taxon>
        <taxon>Dikarya</taxon>
        <taxon>Ascomycota</taxon>
        <taxon>Pezizomycotina</taxon>
        <taxon>Sordariomycetes</taxon>
        <taxon>Sordariomycetidae</taxon>
        <taxon>Sordariales</taxon>
        <taxon>Lasiosphaeriaceae</taxon>
        <taxon>Bombardia</taxon>
    </lineage>
</organism>
<evidence type="ECO:0000313" key="12">
    <source>
        <dbReference type="Proteomes" id="UP001174934"/>
    </source>
</evidence>
<comment type="caution">
    <text evidence="11">The sequence shown here is derived from an EMBL/GenBank/DDBJ whole genome shotgun (WGS) entry which is preliminary data.</text>
</comment>
<evidence type="ECO:0000256" key="2">
    <source>
        <dbReference type="ARBA" id="ARBA00022670"/>
    </source>
</evidence>
<feature type="active site" description="Charge relay system" evidence="6">
    <location>
        <position position="202"/>
    </location>
</feature>
<dbReference type="PRINTS" id="PR00723">
    <property type="entry name" value="SUBTILISIN"/>
</dbReference>
<dbReference type="InterPro" id="IPR037045">
    <property type="entry name" value="S8pro/Inhibitor_I9_sf"/>
</dbReference>
<dbReference type="InterPro" id="IPR000209">
    <property type="entry name" value="Peptidase_S8/S53_dom"/>
</dbReference>
<dbReference type="InterPro" id="IPR010259">
    <property type="entry name" value="S8pro/Inhibitor_I9"/>
</dbReference>
<evidence type="ECO:0000256" key="8">
    <source>
        <dbReference type="SAM" id="SignalP"/>
    </source>
</evidence>
<dbReference type="PANTHER" id="PTHR43806:SF58">
    <property type="entry name" value="ALKALINE PROTEASE 1-RELATED"/>
    <property type="match status" value="1"/>
</dbReference>
<dbReference type="Proteomes" id="UP001174934">
    <property type="component" value="Unassembled WGS sequence"/>
</dbReference>
<protein>
    <submittedName>
        <fullName evidence="11">Alkaline protease</fullName>
    </submittedName>
</protein>
<feature type="domain" description="Peptidase S8/S53" evidence="9">
    <location>
        <begin position="162"/>
        <end position="371"/>
    </location>
</feature>
<evidence type="ECO:0000256" key="6">
    <source>
        <dbReference type="PROSITE-ProRule" id="PRU01240"/>
    </source>
</evidence>
<feature type="active site" description="Charge relay system" evidence="6">
    <location>
        <position position="359"/>
    </location>
</feature>
<evidence type="ECO:0000256" key="7">
    <source>
        <dbReference type="RuleBase" id="RU003355"/>
    </source>
</evidence>
<dbReference type="InterPro" id="IPR034193">
    <property type="entry name" value="PCSK9_ProteinaseK-like"/>
</dbReference>
<evidence type="ECO:0000259" key="10">
    <source>
        <dbReference type="Pfam" id="PF05922"/>
    </source>
</evidence>
<evidence type="ECO:0000259" key="9">
    <source>
        <dbReference type="Pfam" id="PF00082"/>
    </source>
</evidence>
<dbReference type="EMBL" id="JAULSR010000011">
    <property type="protein sequence ID" value="KAK0610154.1"/>
    <property type="molecule type" value="Genomic_DNA"/>
</dbReference>
<dbReference type="GO" id="GO:0005576">
    <property type="term" value="C:extracellular region"/>
    <property type="evidence" value="ECO:0007669"/>
    <property type="project" value="UniProtKB-ARBA"/>
</dbReference>
<dbReference type="PROSITE" id="PS00136">
    <property type="entry name" value="SUBTILASE_ASP"/>
    <property type="match status" value="1"/>
</dbReference>
<keyword evidence="5 6" id="KW-0720">Serine protease</keyword>
<dbReference type="CDD" id="cd04077">
    <property type="entry name" value="Peptidases_S8_PCSK9_ProteinaseK_like"/>
    <property type="match status" value="1"/>
</dbReference>
<keyword evidence="2 6" id="KW-0645">Protease</keyword>
<evidence type="ECO:0000313" key="11">
    <source>
        <dbReference type="EMBL" id="KAK0610154.1"/>
    </source>
</evidence>
<gene>
    <name evidence="11" type="ORF">B0T17DRAFT_585613</name>
</gene>
<dbReference type="InterPro" id="IPR050131">
    <property type="entry name" value="Peptidase_S8_subtilisin-like"/>
</dbReference>
<dbReference type="Pfam" id="PF00082">
    <property type="entry name" value="Peptidase_S8"/>
    <property type="match status" value="1"/>
</dbReference>
<evidence type="ECO:0000256" key="4">
    <source>
        <dbReference type="ARBA" id="ARBA00022801"/>
    </source>
</evidence>
<dbReference type="AlphaFoldDB" id="A0AA39U378"/>
<dbReference type="InterPro" id="IPR023828">
    <property type="entry name" value="Peptidase_S8_Ser-AS"/>
</dbReference>
<dbReference type="SUPFAM" id="SSF52743">
    <property type="entry name" value="Subtilisin-like"/>
    <property type="match status" value="1"/>
</dbReference>
<name>A0AA39U378_9PEZI</name>
<dbReference type="FunFam" id="3.40.50.200:FF:000014">
    <property type="entry name" value="Proteinase K"/>
    <property type="match status" value="1"/>
</dbReference>
<feature type="signal peptide" evidence="8">
    <location>
        <begin position="1"/>
        <end position="19"/>
    </location>
</feature>
<feature type="active site" description="Charge relay system" evidence="6">
    <location>
        <position position="170"/>
    </location>
</feature>
<evidence type="ECO:0000256" key="5">
    <source>
        <dbReference type="ARBA" id="ARBA00022825"/>
    </source>
</evidence>
<dbReference type="InterPro" id="IPR036852">
    <property type="entry name" value="Peptidase_S8/S53_dom_sf"/>
</dbReference>
<dbReference type="PROSITE" id="PS00138">
    <property type="entry name" value="SUBTILASE_SER"/>
    <property type="match status" value="1"/>
</dbReference>